<proteinExistence type="predicted"/>
<reference evidence="3" key="1">
    <citation type="journal article" date="2023" name="Commun. Biol.">
        <title>Genome analysis of Parmales, the sister group of diatoms, reveals the evolutionary specialization of diatoms from phago-mixotrophs to photoautotrophs.</title>
        <authorList>
            <person name="Ban H."/>
            <person name="Sato S."/>
            <person name="Yoshikawa S."/>
            <person name="Yamada K."/>
            <person name="Nakamura Y."/>
            <person name="Ichinomiya M."/>
            <person name="Sato N."/>
            <person name="Blanc-Mathieu R."/>
            <person name="Endo H."/>
            <person name="Kuwata A."/>
            <person name="Ogata H."/>
        </authorList>
    </citation>
    <scope>NUCLEOTIDE SEQUENCE [LARGE SCALE GENOMIC DNA]</scope>
</reference>
<feature type="compositionally biased region" description="Basic residues" evidence="1">
    <location>
        <begin position="79"/>
        <end position="89"/>
    </location>
</feature>
<comment type="caution">
    <text evidence="2">The sequence shown here is derived from an EMBL/GenBank/DDBJ whole genome shotgun (WGS) entry which is preliminary data.</text>
</comment>
<feature type="compositionally biased region" description="Low complexity" evidence="1">
    <location>
        <begin position="294"/>
        <end position="321"/>
    </location>
</feature>
<accession>A0A9W7LG09</accession>
<feature type="region of interest" description="Disordered" evidence="1">
    <location>
        <begin position="547"/>
        <end position="581"/>
    </location>
</feature>
<protein>
    <submittedName>
        <fullName evidence="2">Uncharacterized protein</fullName>
    </submittedName>
</protein>
<dbReference type="Gene3D" id="3.30.710.10">
    <property type="entry name" value="Potassium Channel Kv1.1, Chain A"/>
    <property type="match status" value="1"/>
</dbReference>
<gene>
    <name evidence="2" type="ORF">TrCOL_g5681</name>
</gene>
<keyword evidence="3" id="KW-1185">Reference proteome</keyword>
<dbReference type="OrthoDB" id="46879at2759"/>
<organism evidence="2 3">
    <name type="scientific">Triparma columacea</name>
    <dbReference type="NCBI Taxonomy" id="722753"/>
    <lineage>
        <taxon>Eukaryota</taxon>
        <taxon>Sar</taxon>
        <taxon>Stramenopiles</taxon>
        <taxon>Ochrophyta</taxon>
        <taxon>Bolidophyceae</taxon>
        <taxon>Parmales</taxon>
        <taxon>Triparmaceae</taxon>
        <taxon>Triparma</taxon>
    </lineage>
</organism>
<feature type="region of interest" description="Disordered" evidence="1">
    <location>
        <begin position="1"/>
        <end position="152"/>
    </location>
</feature>
<feature type="compositionally biased region" description="Low complexity" evidence="1">
    <location>
        <begin position="64"/>
        <end position="73"/>
    </location>
</feature>
<evidence type="ECO:0000256" key="1">
    <source>
        <dbReference type="SAM" id="MobiDB-lite"/>
    </source>
</evidence>
<feature type="region of interest" description="Disordered" evidence="1">
    <location>
        <begin position="595"/>
        <end position="645"/>
    </location>
</feature>
<dbReference type="EMBL" id="BRYA01000419">
    <property type="protein sequence ID" value="GMI48718.1"/>
    <property type="molecule type" value="Genomic_DNA"/>
</dbReference>
<feature type="region of interest" description="Disordered" evidence="1">
    <location>
        <begin position="241"/>
        <end position="347"/>
    </location>
</feature>
<dbReference type="Proteomes" id="UP001165065">
    <property type="component" value="Unassembled WGS sequence"/>
</dbReference>
<dbReference type="InterPro" id="IPR011333">
    <property type="entry name" value="SKP1/BTB/POZ_sf"/>
</dbReference>
<dbReference type="AlphaFoldDB" id="A0A9W7LG09"/>
<feature type="compositionally biased region" description="Acidic residues" evidence="1">
    <location>
        <begin position="254"/>
        <end position="293"/>
    </location>
</feature>
<sequence>MFSDFNSQMQDEDEALALAIARSMEDQTSAEEGPHMSSSASHDPNPPHPPLQSTTQAGGEEGLRGSQSYSGDSDSGGGGKRKRKVRGLRRPGSGSTGTDPGGEGGAAQESSSDYSFPPTPHPTPAKGTKRAKRDEEGAAAGESDEGSAPSFEEALWALEEATREQEEGLARSNDETIRSLLRQTAMRELRDLSTLLNPSNPSRALHGLQQAFELGDARLPVLNELNELGDVVAAVRDAANSTLQGTRGGGNADGGDDGDDGDLDDEGDNDDYDEPEDGGGNDQDQEADEEAGEEAALPLAEGNDNNPSTPNNGNNNANNDTLTIPSDAPTDPAEASPPPRLRVGGGEVQASDVQITLVAWENMAQIDPDSPVITTKSDSQAHYLQSLSPSKKLKGARSDFVFVEKGHKVHFAMGKTEGTMKDLFKLYGEVTGLNVKDLSFAHASELPLDYTLEQCCLMKDDIVFVSTRKDERLELEEAAFVEKSDVAYMQQLQSLMLHPGADVVFDCTGKSRDGMQFFSTLVKGHCAVISSRCTWLGEKIRDAKAVQRLQGGGGKKEGERGEGGARKSTSSTTTTTTTSAASTTTTVTFTAAADNVGASSDTDETDSLNEDSRGIEVPMVIVDDRTNSNLSPPPPPSRLTPRRSTRGGLVSNIVEAPGQQQAVGMEVETSPIVEVNPPAPPLPPRKMLKISIPNHNPEAFKILLEFLYTNRCRSLGEKAFVSTSVLQGEPQLTEEDLAQLLPGNPGPISVENDDGLPTALLQAENQNPKTIWHKQGVKLNKSVPPYPPGKWPNDGKPDVTMGDVLSTLRLAEEAKLPKLSRMCEVAATELLENHNIATVIAECGSYMEKGKELKILKKAAMSHLLCDKVNTKILLKSENFLKALADNTDFMVPTLLEGLDSTLPHTLKRAKTPYTVEQSIADQDLEDRRIRISERKKNLEDKRNTVLARYPQIVIDSDFFLNEWYADMNERVISDPEWEVDEGGKEVESVYRVGSGPWRKQLGEF</sequence>
<feature type="compositionally biased region" description="Low complexity" evidence="1">
    <location>
        <begin position="566"/>
        <end position="581"/>
    </location>
</feature>
<evidence type="ECO:0000313" key="3">
    <source>
        <dbReference type="Proteomes" id="UP001165065"/>
    </source>
</evidence>
<feature type="compositionally biased region" description="Basic and acidic residues" evidence="1">
    <location>
        <begin position="554"/>
        <end position="565"/>
    </location>
</feature>
<evidence type="ECO:0000313" key="2">
    <source>
        <dbReference type="EMBL" id="GMI48718.1"/>
    </source>
</evidence>
<name>A0A9W7LG09_9STRA</name>